<name>A0A0G0KZI8_9BACT</name>
<reference evidence="2 3" key="1">
    <citation type="journal article" date="2015" name="Nature">
        <title>rRNA introns, odd ribosomes, and small enigmatic genomes across a large radiation of phyla.</title>
        <authorList>
            <person name="Brown C.T."/>
            <person name="Hug L.A."/>
            <person name="Thomas B.C."/>
            <person name="Sharon I."/>
            <person name="Castelle C.J."/>
            <person name="Singh A."/>
            <person name="Wilkins M.J."/>
            <person name="Williams K.H."/>
            <person name="Banfield J.F."/>
        </authorList>
    </citation>
    <scope>NUCLEOTIDE SEQUENCE [LARGE SCALE GENOMIC DNA]</scope>
</reference>
<dbReference type="Proteomes" id="UP000034081">
    <property type="component" value="Unassembled WGS sequence"/>
</dbReference>
<gene>
    <name evidence="2" type="ORF">UT08_C0023G0002</name>
</gene>
<keyword evidence="1" id="KW-0812">Transmembrane</keyword>
<dbReference type="InterPro" id="IPR046341">
    <property type="entry name" value="SET_dom_sf"/>
</dbReference>
<protein>
    <submittedName>
        <fullName evidence="2">Uncharacterized protein</fullName>
    </submittedName>
</protein>
<evidence type="ECO:0000313" key="3">
    <source>
        <dbReference type="Proteomes" id="UP000034081"/>
    </source>
</evidence>
<dbReference type="AlphaFoldDB" id="A0A0G0KZI8"/>
<proteinExistence type="predicted"/>
<dbReference type="Gene3D" id="2.170.270.10">
    <property type="entry name" value="SET domain"/>
    <property type="match status" value="1"/>
</dbReference>
<keyword evidence="1" id="KW-1133">Transmembrane helix</keyword>
<comment type="caution">
    <text evidence="2">The sequence shown here is derived from an EMBL/GenBank/DDBJ whole genome shotgun (WGS) entry which is preliminary data.</text>
</comment>
<dbReference type="EMBL" id="LBVL01000023">
    <property type="protein sequence ID" value="KKQ84137.1"/>
    <property type="molecule type" value="Genomic_DNA"/>
</dbReference>
<feature type="transmembrane region" description="Helical" evidence="1">
    <location>
        <begin position="39"/>
        <end position="60"/>
    </location>
</feature>
<evidence type="ECO:0000256" key="1">
    <source>
        <dbReference type="SAM" id="Phobius"/>
    </source>
</evidence>
<organism evidence="2 3">
    <name type="scientific">Candidatus Woesebacteria bacterium GW2011_GWB1_38_8</name>
    <dbReference type="NCBI Taxonomy" id="1618570"/>
    <lineage>
        <taxon>Bacteria</taxon>
        <taxon>Candidatus Woeseibacteriota</taxon>
    </lineage>
</organism>
<evidence type="ECO:0000313" key="2">
    <source>
        <dbReference type="EMBL" id="KKQ84137.1"/>
    </source>
</evidence>
<accession>A0A0G0KZI8</accession>
<keyword evidence="1" id="KW-0472">Membrane</keyword>
<sequence>MILVKTKIGPSKINGIGLFANQFIPKGTLVQNVNNFLNMLIKIGMGIISFVLTILVFLIIQIAQI</sequence>